<evidence type="ECO:0000259" key="9">
    <source>
        <dbReference type="Pfam" id="PF23559"/>
    </source>
</evidence>
<dbReference type="SUPFAM" id="SSF52540">
    <property type="entry name" value="P-loop containing nucleoside triphosphate hydrolases"/>
    <property type="match status" value="1"/>
</dbReference>
<evidence type="ECO:0000313" key="12">
    <source>
        <dbReference type="Proteomes" id="UP001164776"/>
    </source>
</evidence>
<feature type="domain" description="Disease resistance R13L4/SHOC-2-like LRR" evidence="10">
    <location>
        <begin position="525"/>
        <end position="890"/>
    </location>
</feature>
<comment type="caution">
    <text evidence="11">The sequence shown here is derived from an EMBL/GenBank/DDBJ whole genome shotgun (WGS) entry which is preliminary data.</text>
</comment>
<feature type="domain" description="NB-ARC" evidence="7">
    <location>
        <begin position="234"/>
        <end position="304"/>
    </location>
</feature>
<dbReference type="InterPro" id="IPR044974">
    <property type="entry name" value="Disease_R_plants"/>
</dbReference>
<keyword evidence="12" id="KW-1185">Reference proteome</keyword>
<dbReference type="Gene3D" id="1.10.8.430">
    <property type="entry name" value="Helical domain of apoptotic protease-activating factors"/>
    <property type="match status" value="1"/>
</dbReference>
<dbReference type="EMBL" id="MU629440">
    <property type="protein sequence ID" value="KAJ1257146.1"/>
    <property type="molecule type" value="Genomic_DNA"/>
</dbReference>
<dbReference type="Pfam" id="PF18052">
    <property type="entry name" value="Rx_N"/>
    <property type="match status" value="1"/>
</dbReference>
<dbReference type="Gene3D" id="1.20.5.4130">
    <property type="match status" value="1"/>
</dbReference>
<dbReference type="Proteomes" id="UP001164776">
    <property type="component" value="Unassembled WGS sequence"/>
</dbReference>
<dbReference type="AlphaFoldDB" id="A0A9W7XEM3"/>
<dbReference type="PANTHER" id="PTHR23155">
    <property type="entry name" value="DISEASE RESISTANCE PROTEIN RP"/>
    <property type="match status" value="1"/>
</dbReference>
<dbReference type="InterPro" id="IPR036388">
    <property type="entry name" value="WH-like_DNA-bd_sf"/>
</dbReference>
<dbReference type="GO" id="GO:0002758">
    <property type="term" value="P:innate immune response-activating signaling pathway"/>
    <property type="evidence" value="ECO:0007669"/>
    <property type="project" value="UniProtKB-ARBA"/>
</dbReference>
<dbReference type="SUPFAM" id="SSF52058">
    <property type="entry name" value="L domain-like"/>
    <property type="match status" value="1"/>
</dbReference>
<dbReference type="InterPro" id="IPR038005">
    <property type="entry name" value="RX-like_CC"/>
</dbReference>
<keyword evidence="4" id="KW-0547">Nucleotide-binding</keyword>
<dbReference type="Gene3D" id="1.10.10.10">
    <property type="entry name" value="Winged helix-like DNA-binding domain superfamily/Winged helix DNA-binding domain"/>
    <property type="match status" value="1"/>
</dbReference>
<dbReference type="InterPro" id="IPR058922">
    <property type="entry name" value="WHD_DRP"/>
</dbReference>
<evidence type="ECO:0000259" key="10">
    <source>
        <dbReference type="Pfam" id="PF23598"/>
    </source>
</evidence>
<evidence type="ECO:0000256" key="4">
    <source>
        <dbReference type="ARBA" id="ARBA00022741"/>
    </source>
</evidence>
<dbReference type="Pfam" id="PF23598">
    <property type="entry name" value="LRR_14"/>
    <property type="match status" value="1"/>
</dbReference>
<accession>A0A9W7XEM3</accession>
<dbReference type="GO" id="GO:0009626">
    <property type="term" value="P:plant-type hypersensitive response"/>
    <property type="evidence" value="ECO:0007669"/>
    <property type="project" value="UniProtKB-ARBA"/>
</dbReference>
<evidence type="ECO:0000256" key="6">
    <source>
        <dbReference type="ARBA" id="ARBA00023054"/>
    </source>
</evidence>
<dbReference type="InterPro" id="IPR032675">
    <property type="entry name" value="LRR_dom_sf"/>
</dbReference>
<dbReference type="Pfam" id="PF23559">
    <property type="entry name" value="WHD_DRP"/>
    <property type="match status" value="1"/>
</dbReference>
<dbReference type="GO" id="GO:0042742">
    <property type="term" value="P:defense response to bacterium"/>
    <property type="evidence" value="ECO:0007669"/>
    <property type="project" value="UniProtKB-ARBA"/>
</dbReference>
<dbReference type="InterPro" id="IPR027417">
    <property type="entry name" value="P-loop_NTPase"/>
</dbReference>
<dbReference type="OrthoDB" id="690251at2759"/>
<dbReference type="InterPro" id="IPR002182">
    <property type="entry name" value="NB-ARC"/>
</dbReference>
<dbReference type="CDD" id="cd14798">
    <property type="entry name" value="RX-CC_like"/>
    <property type="match status" value="1"/>
</dbReference>
<sequence length="894" mass="101785">MVSATGVPGTLLPKLGELLMDEYNLHKNAKKDVEYVSKELRRIHATLRMVDEVPPENLTELVKMWAADIWELSYDMEDIVDSFLVRVQGPTDERPSKKGTKRIIKEMMKKVTKAWDYRGIGHEIKDLKERVKEVAKRHERYKFVDAIASAKTTSVDPRVIALYTKLTELVGIDEARKELITWVTREDDTVRNKRALARVAVYDELKMQFNCNAFVSVSRNPDIMKLLKDILYELDKEKYFIVIDDIWYREPRDILRCALIDNDMRSQIIITTRIIDVADHVGGYSYKLKPLPPDSSKMLFCRRIFGCGDILPEQYSKLSEKILKKCGGVPLAIVATSGLLANKLGNVNEWYNICGSIGSGIESNNYDMENIGKILSLSYYDLPSHLKTCLLYLSIFPEDYKIRKNQLIWRWIGEGFVQHGERGQSLFEIGESYFHELVNRSLIQSTYLDVFGFPSGFADESWPYCMHDMVHDLICSLSREENFVTIDLHDNNQNTRPSGSKIHRLSLHGNTWPPRNVSKRNMSNVRSLTVFGPFVISSMLSSIPSYHLLRVLDLEHCRIDGDAILMFIGKLIQLRYLRLPDSLYTHELLVEIVKLQHLETLDLSEADRCIGELPPCILRLRQLMFLSVEPFLAWLPAGLENLTSLEDLGIVSIDSAQMAEELGRLTQLRLLGVTLQKGRENRWDGSLRTAFVASLGKLRKLQTLYVANNGLPGDLDGLTAECHLGNLRHIIMHGTSVLLRWINPAVLPLLSRLQIWVDEVRREDIRVLGTLQALSYLSPSAWRSPMLGRFVVGADAFPCLVECRLDGFPVVPSMFPPGAMPRLEFFQFCIDLEAFSTGGGDLDSVDDDLALGHLPSLRKGRGPRQGDEMATKVKEKLRHEVDVHPNQPSIYLDI</sequence>
<comment type="similarity">
    <text evidence="1">Belongs to the disease resistance NB-LRR family.</text>
</comment>
<keyword evidence="6" id="KW-0175">Coiled coil</keyword>
<reference evidence="11 12" key="1">
    <citation type="submission" date="2022-10" db="EMBL/GenBank/DDBJ databases">
        <title>WGS assembly of Paspalum vaginatum 540-79.</title>
        <authorList>
            <person name="Sun G."/>
            <person name="Wase N."/>
            <person name="Shu S."/>
            <person name="Jenkins J."/>
            <person name="Zhou B."/>
            <person name="Torres-Rodriguez J."/>
            <person name="Chen C."/>
            <person name="Sandor L."/>
            <person name="Plott C."/>
            <person name="Yoshinga Y."/>
            <person name="Daum C."/>
            <person name="Qi P."/>
            <person name="Barry K."/>
            <person name="Lipzen A."/>
            <person name="Berry L."/>
            <person name="Pedersen C."/>
            <person name="Gottilla T."/>
            <person name="Foltz A."/>
            <person name="Yu H."/>
            <person name="O'Malley R."/>
            <person name="Zhang C."/>
            <person name="Devos K."/>
            <person name="Sigmon B."/>
            <person name="Yu B."/>
            <person name="Obata T."/>
            <person name="Schmutz J."/>
            <person name="Schnable J."/>
        </authorList>
    </citation>
    <scope>NUCLEOTIDE SEQUENCE [LARGE SCALE GENOMIC DNA]</scope>
    <source>
        <strain evidence="12">cv. 540-79</strain>
    </source>
</reference>
<name>A0A9W7XEM3_9POAL</name>
<evidence type="ECO:0008006" key="13">
    <source>
        <dbReference type="Google" id="ProtNLM"/>
    </source>
</evidence>
<keyword evidence="3" id="KW-0677">Repeat</keyword>
<dbReference type="InterPro" id="IPR042197">
    <property type="entry name" value="Apaf_helical"/>
</dbReference>
<protein>
    <recommendedName>
        <fullName evidence="13">NB-ARC domain-containing protein</fullName>
    </recommendedName>
</protein>
<evidence type="ECO:0000259" key="8">
    <source>
        <dbReference type="Pfam" id="PF18052"/>
    </source>
</evidence>
<dbReference type="PANTHER" id="PTHR23155:SF1116">
    <property type="entry name" value="OS12G0273300 PROTEIN"/>
    <property type="match status" value="1"/>
</dbReference>
<dbReference type="InterPro" id="IPR041118">
    <property type="entry name" value="Rx_N"/>
</dbReference>
<evidence type="ECO:0000256" key="2">
    <source>
        <dbReference type="ARBA" id="ARBA00022614"/>
    </source>
</evidence>
<dbReference type="GO" id="GO:0043531">
    <property type="term" value="F:ADP binding"/>
    <property type="evidence" value="ECO:0007669"/>
    <property type="project" value="InterPro"/>
</dbReference>
<dbReference type="Gene3D" id="3.40.50.300">
    <property type="entry name" value="P-loop containing nucleotide triphosphate hydrolases"/>
    <property type="match status" value="1"/>
</dbReference>
<evidence type="ECO:0000256" key="3">
    <source>
        <dbReference type="ARBA" id="ARBA00022737"/>
    </source>
</evidence>
<feature type="domain" description="Disease resistance N-terminal" evidence="8">
    <location>
        <begin position="10"/>
        <end position="91"/>
    </location>
</feature>
<evidence type="ECO:0000313" key="11">
    <source>
        <dbReference type="EMBL" id="KAJ1257146.1"/>
    </source>
</evidence>
<evidence type="ECO:0000256" key="1">
    <source>
        <dbReference type="ARBA" id="ARBA00008894"/>
    </source>
</evidence>
<gene>
    <name evidence="11" type="ORF">BS78_K193900</name>
</gene>
<feature type="domain" description="Disease resistance protein winged helix" evidence="9">
    <location>
        <begin position="395"/>
        <end position="474"/>
    </location>
</feature>
<dbReference type="Pfam" id="PF00931">
    <property type="entry name" value="NB-ARC"/>
    <property type="match status" value="1"/>
</dbReference>
<keyword evidence="2" id="KW-0433">Leucine-rich repeat</keyword>
<proteinExistence type="inferred from homology"/>
<dbReference type="Gene3D" id="3.80.10.10">
    <property type="entry name" value="Ribonuclease Inhibitor"/>
    <property type="match status" value="1"/>
</dbReference>
<evidence type="ECO:0000256" key="5">
    <source>
        <dbReference type="ARBA" id="ARBA00022821"/>
    </source>
</evidence>
<keyword evidence="5" id="KW-0611">Plant defense</keyword>
<dbReference type="InterPro" id="IPR055414">
    <property type="entry name" value="LRR_R13L4/SHOC2-like"/>
</dbReference>
<dbReference type="FunFam" id="1.10.10.10:FF:000322">
    <property type="entry name" value="Probable disease resistance protein At1g63360"/>
    <property type="match status" value="1"/>
</dbReference>
<organism evidence="11 12">
    <name type="scientific">Paspalum vaginatum</name>
    <name type="common">seashore paspalum</name>
    <dbReference type="NCBI Taxonomy" id="158149"/>
    <lineage>
        <taxon>Eukaryota</taxon>
        <taxon>Viridiplantae</taxon>
        <taxon>Streptophyta</taxon>
        <taxon>Embryophyta</taxon>
        <taxon>Tracheophyta</taxon>
        <taxon>Spermatophyta</taxon>
        <taxon>Magnoliopsida</taxon>
        <taxon>Liliopsida</taxon>
        <taxon>Poales</taxon>
        <taxon>Poaceae</taxon>
        <taxon>PACMAD clade</taxon>
        <taxon>Panicoideae</taxon>
        <taxon>Andropogonodae</taxon>
        <taxon>Paspaleae</taxon>
        <taxon>Paspalinae</taxon>
        <taxon>Paspalum</taxon>
    </lineage>
</organism>
<evidence type="ECO:0000259" key="7">
    <source>
        <dbReference type="Pfam" id="PF00931"/>
    </source>
</evidence>